<dbReference type="PROSITE" id="PS50090">
    <property type="entry name" value="MYB_LIKE"/>
    <property type="match status" value="1"/>
</dbReference>
<gene>
    <name evidence="3" type="ORF">LOC62_07G009662</name>
</gene>
<organism evidence="3 4">
    <name type="scientific">Vanrija pseudolonga</name>
    <dbReference type="NCBI Taxonomy" id="143232"/>
    <lineage>
        <taxon>Eukaryota</taxon>
        <taxon>Fungi</taxon>
        <taxon>Dikarya</taxon>
        <taxon>Basidiomycota</taxon>
        <taxon>Agaricomycotina</taxon>
        <taxon>Tremellomycetes</taxon>
        <taxon>Trichosporonales</taxon>
        <taxon>Trichosporonaceae</taxon>
        <taxon>Vanrija</taxon>
    </lineage>
</organism>
<dbReference type="EMBL" id="CP086720">
    <property type="protein sequence ID" value="WOO86174.1"/>
    <property type="molecule type" value="Genomic_DNA"/>
</dbReference>
<proteinExistence type="predicted"/>
<protein>
    <recommendedName>
        <fullName evidence="2">Myb-like domain-containing protein</fullName>
    </recommendedName>
</protein>
<reference evidence="3" key="1">
    <citation type="submission" date="2023-10" db="EMBL/GenBank/DDBJ databases">
        <authorList>
            <person name="Noh H."/>
        </authorList>
    </citation>
    <scope>NUCLEOTIDE SEQUENCE</scope>
    <source>
        <strain evidence="3">DUCC4014</strain>
    </source>
</reference>
<dbReference type="AlphaFoldDB" id="A0AAF1BRR7"/>
<keyword evidence="4" id="KW-1185">Reference proteome</keyword>
<dbReference type="InterPro" id="IPR024752">
    <property type="entry name" value="Myb/SANT-like_dom"/>
</dbReference>
<dbReference type="InterPro" id="IPR001005">
    <property type="entry name" value="SANT/Myb"/>
</dbReference>
<evidence type="ECO:0000313" key="4">
    <source>
        <dbReference type="Proteomes" id="UP000827549"/>
    </source>
</evidence>
<dbReference type="PANTHER" id="PTHR46929">
    <property type="entry name" value="EXPRESSED PROTEIN"/>
    <property type="match status" value="1"/>
</dbReference>
<dbReference type="GeneID" id="87812823"/>
<dbReference type="Proteomes" id="UP000827549">
    <property type="component" value="Chromosome 7"/>
</dbReference>
<feature type="region of interest" description="Disordered" evidence="1">
    <location>
        <begin position="1"/>
        <end position="37"/>
    </location>
</feature>
<dbReference type="RefSeq" id="XP_062632200.1">
    <property type="nucleotide sequence ID" value="XM_062776216.1"/>
</dbReference>
<evidence type="ECO:0000313" key="3">
    <source>
        <dbReference type="EMBL" id="WOO86174.1"/>
    </source>
</evidence>
<evidence type="ECO:0000259" key="2">
    <source>
        <dbReference type="PROSITE" id="PS50090"/>
    </source>
</evidence>
<sequence length="278" mass="30448">MASGGAVAPPHPPTGGGSSSPPGQAGNKDRKKSAHWTDSDTEVLINVLLRHRETGRTTDNGFKPGVWDEASGLLERTMYMGGPKTPDACKSRWQRLQRDYKVVRELEALRGFSWDRNQHRLHASEEAWEAAEKITEAKKYKKIHLPCYDQLAILCPAENLRTRPRLSRPRVSSTSLASDGSAVVSMNITPTTATNPSATTIVGALSVAESVHHDHAKILNATHGHHDQHQQQHALHQSGNSNLMWPEADDTSIERIDASFTLPDTCVFSATQTPTASI</sequence>
<dbReference type="PANTHER" id="PTHR46929:SF3">
    <property type="entry name" value="MYB_SANT-LIKE DOMAIN-CONTAINING PROTEIN"/>
    <property type="match status" value="1"/>
</dbReference>
<name>A0AAF1BRR7_9TREE</name>
<dbReference type="Pfam" id="PF12776">
    <property type="entry name" value="Myb_DNA-bind_3"/>
    <property type="match status" value="1"/>
</dbReference>
<evidence type="ECO:0000256" key="1">
    <source>
        <dbReference type="SAM" id="MobiDB-lite"/>
    </source>
</evidence>
<feature type="domain" description="Myb-like" evidence="2">
    <location>
        <begin position="28"/>
        <end position="97"/>
    </location>
</feature>
<accession>A0AAF1BRR7</accession>
<dbReference type="Gene3D" id="1.10.10.60">
    <property type="entry name" value="Homeodomain-like"/>
    <property type="match status" value="1"/>
</dbReference>